<keyword evidence="4" id="KW-0378">Hydrolase</keyword>
<dbReference type="NCBIfam" id="TIGR00072">
    <property type="entry name" value="hydrog_prot"/>
    <property type="match status" value="1"/>
</dbReference>
<keyword evidence="7" id="KW-1185">Reference proteome</keyword>
<evidence type="ECO:0000256" key="5">
    <source>
        <dbReference type="SAM" id="MobiDB-lite"/>
    </source>
</evidence>
<dbReference type="RefSeq" id="WP_311654176.1">
    <property type="nucleotide sequence ID" value="NZ_JAVRIB010000024.1"/>
</dbReference>
<evidence type="ECO:0000256" key="2">
    <source>
        <dbReference type="ARBA" id="ARBA00022670"/>
    </source>
</evidence>
<dbReference type="Proteomes" id="UP001251857">
    <property type="component" value="Unassembled WGS sequence"/>
</dbReference>
<dbReference type="GO" id="GO:0008233">
    <property type="term" value="F:peptidase activity"/>
    <property type="evidence" value="ECO:0007669"/>
    <property type="project" value="UniProtKB-KW"/>
</dbReference>
<accession>A0ABU3C3Z1</accession>
<evidence type="ECO:0000256" key="3">
    <source>
        <dbReference type="ARBA" id="ARBA00022750"/>
    </source>
</evidence>
<reference evidence="6 7" key="1">
    <citation type="submission" date="2023-09" db="EMBL/GenBank/DDBJ databases">
        <authorList>
            <person name="Rey-Velasco X."/>
        </authorList>
    </citation>
    <scope>NUCLEOTIDE SEQUENCE [LARGE SCALE GENOMIC DNA]</scope>
    <source>
        <strain evidence="6 7">W335</strain>
    </source>
</reference>
<name>A0ABU3C3Z1_9GAMM</name>
<feature type="region of interest" description="Disordered" evidence="5">
    <location>
        <begin position="160"/>
        <end position="185"/>
    </location>
</feature>
<dbReference type="InterPro" id="IPR023430">
    <property type="entry name" value="Pept_HybD-like_dom_sf"/>
</dbReference>
<keyword evidence="2 6" id="KW-0645">Protease</keyword>
<dbReference type="PANTHER" id="PTHR30302:SF1">
    <property type="entry name" value="HYDROGENASE 2 MATURATION PROTEASE"/>
    <property type="match status" value="1"/>
</dbReference>
<organism evidence="6 7">
    <name type="scientific">Spectribacter hydrogenoxidans</name>
    <dbReference type="NCBI Taxonomy" id="3075608"/>
    <lineage>
        <taxon>Bacteria</taxon>
        <taxon>Pseudomonadati</taxon>
        <taxon>Pseudomonadota</taxon>
        <taxon>Gammaproteobacteria</taxon>
        <taxon>Salinisphaerales</taxon>
        <taxon>Salinisphaeraceae</taxon>
        <taxon>Spectribacter</taxon>
    </lineage>
</organism>
<evidence type="ECO:0000313" key="7">
    <source>
        <dbReference type="Proteomes" id="UP001251857"/>
    </source>
</evidence>
<dbReference type="PRINTS" id="PR00446">
    <property type="entry name" value="HYDRGNUPTAKE"/>
</dbReference>
<comment type="similarity">
    <text evidence="1">Belongs to the peptidase A31 family.</text>
</comment>
<evidence type="ECO:0000256" key="1">
    <source>
        <dbReference type="ARBA" id="ARBA00006814"/>
    </source>
</evidence>
<sequence length="185" mass="19406">MKALVAGIGNIFMGDDGFGCEVAQRLGRCELPDSVDVVDFGIRGMDLGYALTDGYDLAVLADTMQRGNAPGTVYTIEPDFDNRREDGPAAGLVSPHAMDPKRVLDLIATIGARRPRVVLVGCEPDDLGGEAGHMGLSAAVAAAVDEAVAEIQALLDEWRSPQEPGAYRPYDTSQHGSHAAPGGLT</sequence>
<gene>
    <name evidence="6" type="ORF">RM532_15115</name>
</gene>
<evidence type="ECO:0000256" key="4">
    <source>
        <dbReference type="ARBA" id="ARBA00022801"/>
    </source>
</evidence>
<evidence type="ECO:0000313" key="6">
    <source>
        <dbReference type="EMBL" id="MDT0636281.1"/>
    </source>
</evidence>
<keyword evidence="3" id="KW-0064">Aspartyl protease</keyword>
<dbReference type="Pfam" id="PF01750">
    <property type="entry name" value="HycI"/>
    <property type="match status" value="1"/>
</dbReference>
<dbReference type="InterPro" id="IPR000671">
    <property type="entry name" value="Peptidase_A31"/>
</dbReference>
<comment type="caution">
    <text evidence="6">The sequence shown here is derived from an EMBL/GenBank/DDBJ whole genome shotgun (WGS) entry which is preliminary data.</text>
</comment>
<dbReference type="EMBL" id="JAVRIB010000024">
    <property type="protein sequence ID" value="MDT0636281.1"/>
    <property type="molecule type" value="Genomic_DNA"/>
</dbReference>
<dbReference type="Gene3D" id="3.40.50.1450">
    <property type="entry name" value="HybD-like"/>
    <property type="match status" value="1"/>
</dbReference>
<dbReference type="GO" id="GO:0006508">
    <property type="term" value="P:proteolysis"/>
    <property type="evidence" value="ECO:0007669"/>
    <property type="project" value="UniProtKB-KW"/>
</dbReference>
<dbReference type="PANTHER" id="PTHR30302">
    <property type="entry name" value="HYDROGENASE 1 MATURATION PROTEASE"/>
    <property type="match status" value="1"/>
</dbReference>
<proteinExistence type="inferred from homology"/>
<dbReference type="SUPFAM" id="SSF53163">
    <property type="entry name" value="HybD-like"/>
    <property type="match status" value="1"/>
</dbReference>
<protein>
    <submittedName>
        <fullName evidence="6">Hydrogenase maturation protease</fullName>
    </submittedName>
</protein>